<dbReference type="RefSeq" id="WP_387702277.1">
    <property type="nucleotide sequence ID" value="NZ_JBIAMX010000016.1"/>
</dbReference>
<dbReference type="EMBL" id="JBIAMX010000016">
    <property type="protein sequence ID" value="MFF0545849.1"/>
    <property type="molecule type" value="Genomic_DNA"/>
</dbReference>
<evidence type="ECO:0008006" key="4">
    <source>
        <dbReference type="Google" id="ProtNLM"/>
    </source>
</evidence>
<evidence type="ECO:0000313" key="2">
    <source>
        <dbReference type="EMBL" id="MFF0545849.1"/>
    </source>
</evidence>
<dbReference type="PROSITE" id="PS51257">
    <property type="entry name" value="PROKAR_LIPOPROTEIN"/>
    <property type="match status" value="1"/>
</dbReference>
<proteinExistence type="predicted"/>
<feature type="signal peptide" evidence="1">
    <location>
        <begin position="1"/>
        <end position="26"/>
    </location>
</feature>
<sequence>MIRTPSLPRPARTCMLAALAATSLLACGTTTDPQGPGRDPGPTEAPVIGPDATIALCDMLRDDVGTWQTQDTTAAKVGFNGTVHSWALRHGAVNLAVANHREVIDTVTAEKCPEIRGEVVGALGTADLASGLAGY</sequence>
<accession>A0ABW6PU03</accession>
<reference evidence="2 3" key="1">
    <citation type="submission" date="2024-10" db="EMBL/GenBank/DDBJ databases">
        <title>The Natural Products Discovery Center: Release of the First 8490 Sequenced Strains for Exploring Actinobacteria Biosynthetic Diversity.</title>
        <authorList>
            <person name="Kalkreuter E."/>
            <person name="Kautsar S.A."/>
            <person name="Yang D."/>
            <person name="Bader C.D."/>
            <person name="Teijaro C.N."/>
            <person name="Fluegel L."/>
            <person name="Davis C.M."/>
            <person name="Simpson J.R."/>
            <person name="Lauterbach L."/>
            <person name="Steele A.D."/>
            <person name="Gui C."/>
            <person name="Meng S."/>
            <person name="Li G."/>
            <person name="Viehrig K."/>
            <person name="Ye F."/>
            <person name="Su P."/>
            <person name="Kiefer A.F."/>
            <person name="Nichols A."/>
            <person name="Cepeda A.J."/>
            <person name="Yan W."/>
            <person name="Fan B."/>
            <person name="Jiang Y."/>
            <person name="Adhikari A."/>
            <person name="Zheng C.-J."/>
            <person name="Schuster L."/>
            <person name="Cowan T.M."/>
            <person name="Smanski M.J."/>
            <person name="Chevrette M.G."/>
            <person name="De Carvalho L.P.S."/>
            <person name="Shen B."/>
        </authorList>
    </citation>
    <scope>NUCLEOTIDE SEQUENCE [LARGE SCALE GENOMIC DNA]</scope>
    <source>
        <strain evidence="2 3">NPDC004045</strain>
    </source>
</reference>
<comment type="caution">
    <text evidence="2">The sequence shown here is derived from an EMBL/GenBank/DDBJ whole genome shotgun (WGS) entry which is preliminary data.</text>
</comment>
<feature type="chain" id="PRO_5045694880" description="Lipoprotein" evidence="1">
    <location>
        <begin position="27"/>
        <end position="135"/>
    </location>
</feature>
<dbReference type="Proteomes" id="UP001601444">
    <property type="component" value="Unassembled WGS sequence"/>
</dbReference>
<protein>
    <recommendedName>
        <fullName evidence="4">Lipoprotein</fullName>
    </recommendedName>
</protein>
<keyword evidence="1" id="KW-0732">Signal</keyword>
<keyword evidence="3" id="KW-1185">Reference proteome</keyword>
<name>A0ABW6PU03_9NOCA</name>
<evidence type="ECO:0000313" key="3">
    <source>
        <dbReference type="Proteomes" id="UP001601444"/>
    </source>
</evidence>
<organism evidence="2 3">
    <name type="scientific">Nocardia thailandica</name>
    <dbReference type="NCBI Taxonomy" id="257275"/>
    <lineage>
        <taxon>Bacteria</taxon>
        <taxon>Bacillati</taxon>
        <taxon>Actinomycetota</taxon>
        <taxon>Actinomycetes</taxon>
        <taxon>Mycobacteriales</taxon>
        <taxon>Nocardiaceae</taxon>
        <taxon>Nocardia</taxon>
    </lineage>
</organism>
<evidence type="ECO:0000256" key="1">
    <source>
        <dbReference type="SAM" id="SignalP"/>
    </source>
</evidence>
<gene>
    <name evidence="2" type="ORF">ACFYTF_23710</name>
</gene>